<keyword evidence="11" id="KW-1185">Reference proteome</keyword>
<dbReference type="GO" id="GO:0015031">
    <property type="term" value="P:protein transport"/>
    <property type="evidence" value="ECO:0007669"/>
    <property type="project" value="UniProtKB-KW"/>
</dbReference>
<evidence type="ECO:0000259" key="9">
    <source>
        <dbReference type="Pfam" id="PF02953"/>
    </source>
</evidence>
<dbReference type="EMBL" id="JAEHOC010000002">
    <property type="protein sequence ID" value="KAG2444782.1"/>
    <property type="molecule type" value="Genomic_DNA"/>
</dbReference>
<dbReference type="Proteomes" id="UP000650467">
    <property type="component" value="Unassembled WGS sequence"/>
</dbReference>
<evidence type="ECO:0000313" key="11">
    <source>
        <dbReference type="Proteomes" id="UP000650467"/>
    </source>
</evidence>
<dbReference type="SUPFAM" id="SSF144122">
    <property type="entry name" value="Tim10-like"/>
    <property type="match status" value="1"/>
</dbReference>
<keyword evidence="7 8" id="KW-1015">Disulfide bond</keyword>
<keyword evidence="1 8" id="KW-0813">Transport</keyword>
<comment type="domain">
    <text evidence="8">The twin CX3C motif contains 4 conserved Cys residues that form 2 disulfide bonds in the mitochondrial intermembrane space.</text>
</comment>
<keyword evidence="8" id="KW-0999">Mitochondrion inner membrane</keyword>
<comment type="function">
    <text evidence="8">Mitochondrial intermembrane chaperone that participates in the import and insertion of some multi-pass transmembrane proteins into the mitochondrial inner membrane. Also required for the transfer of beta-barrel precursors from the TOM complex to the sorting and assembly machinery (SAM complex) of the outer membrane. Acts as a chaperone-like protein that protects the hydrophobic precursors from aggregation and guide them through the mitochondrial intermembrane space.</text>
</comment>
<dbReference type="AlphaFoldDB" id="A0A835WCB8"/>
<evidence type="ECO:0000256" key="8">
    <source>
        <dbReference type="RuleBase" id="RU367043"/>
    </source>
</evidence>
<keyword evidence="6 8" id="KW-0496">Mitochondrion</keyword>
<keyword evidence="8" id="KW-0143">Chaperone</keyword>
<dbReference type="InterPro" id="IPR004217">
    <property type="entry name" value="Tim10-like"/>
</dbReference>
<dbReference type="GO" id="GO:0005743">
    <property type="term" value="C:mitochondrial inner membrane"/>
    <property type="evidence" value="ECO:0007669"/>
    <property type="project" value="UniProtKB-SubCell"/>
</dbReference>
<dbReference type="Gene3D" id="1.10.287.810">
    <property type="entry name" value="Mitochondrial import inner membrane translocase subunit tim13 like domains"/>
    <property type="match status" value="1"/>
</dbReference>
<evidence type="ECO:0000313" key="10">
    <source>
        <dbReference type="EMBL" id="KAG2444782.1"/>
    </source>
</evidence>
<evidence type="ECO:0000256" key="6">
    <source>
        <dbReference type="ARBA" id="ARBA00023128"/>
    </source>
</evidence>
<dbReference type="Pfam" id="PF02953">
    <property type="entry name" value="zf-Tim10_DDP"/>
    <property type="match status" value="1"/>
</dbReference>
<evidence type="ECO:0000256" key="5">
    <source>
        <dbReference type="ARBA" id="ARBA00023010"/>
    </source>
</evidence>
<evidence type="ECO:0000256" key="2">
    <source>
        <dbReference type="ARBA" id="ARBA00022723"/>
    </source>
</evidence>
<feature type="domain" description="Tim10-like" evidence="9">
    <location>
        <begin position="7"/>
        <end position="67"/>
    </location>
</feature>
<proteinExistence type="inferred from homology"/>
<protein>
    <recommendedName>
        <fullName evidence="8">Mitochondrial import inner membrane translocase subunit</fullName>
    </recommendedName>
</protein>
<keyword evidence="3" id="KW-0862">Zinc</keyword>
<accession>A0A835WCB8</accession>
<dbReference type="OrthoDB" id="1551503at2759"/>
<comment type="subcellular location">
    <subcellularLocation>
        <location evidence="8">Mitochondrion inner membrane</location>
        <topology evidence="8">Peripheral membrane protein</topology>
        <orientation evidence="8">Intermembrane side</orientation>
    </subcellularLocation>
</comment>
<keyword evidence="4 8" id="KW-0653">Protein transport</keyword>
<keyword evidence="8" id="KW-0472">Membrane</keyword>
<comment type="subunit">
    <text evidence="8">Heterohexamer.</text>
</comment>
<reference evidence="10" key="1">
    <citation type="journal article" date="2020" name="bioRxiv">
        <title>Comparative genomics of Chlamydomonas.</title>
        <authorList>
            <person name="Craig R.J."/>
            <person name="Hasan A.R."/>
            <person name="Ness R.W."/>
            <person name="Keightley P.D."/>
        </authorList>
    </citation>
    <scope>NUCLEOTIDE SEQUENCE</scope>
    <source>
        <strain evidence="10">SAG 7.73</strain>
    </source>
</reference>
<evidence type="ECO:0000256" key="3">
    <source>
        <dbReference type="ARBA" id="ARBA00022833"/>
    </source>
</evidence>
<comment type="similarity">
    <text evidence="8">Belongs to the small Tim family.</text>
</comment>
<evidence type="ECO:0000256" key="4">
    <source>
        <dbReference type="ARBA" id="ARBA00022927"/>
    </source>
</evidence>
<keyword evidence="2" id="KW-0479">Metal-binding</keyword>
<dbReference type="PANTHER" id="PTHR13172">
    <property type="entry name" value="MITOCHONDRIAL IMPORT INNER MEMBRANE TRANSLOCASE SUBUNIT TIM9B"/>
    <property type="match status" value="1"/>
</dbReference>
<sequence>MALAGALEQMQVRDSLKMYNKLVERCFKECVEDMRSKALTGKEEQCVAKCCEKFMHVTGRVGMRFQEFFSQMEQQAAAAVAGANAAAGK</sequence>
<comment type="caution">
    <text evidence="10">The sequence shown here is derived from an EMBL/GenBank/DDBJ whole genome shotgun (WGS) entry which is preliminary data.</text>
</comment>
<name>A0A835WCB8_CHLIN</name>
<evidence type="ECO:0000256" key="7">
    <source>
        <dbReference type="ARBA" id="ARBA00023157"/>
    </source>
</evidence>
<organism evidence="10 11">
    <name type="scientific">Chlamydomonas incerta</name>
    <dbReference type="NCBI Taxonomy" id="51695"/>
    <lineage>
        <taxon>Eukaryota</taxon>
        <taxon>Viridiplantae</taxon>
        <taxon>Chlorophyta</taxon>
        <taxon>core chlorophytes</taxon>
        <taxon>Chlorophyceae</taxon>
        <taxon>CS clade</taxon>
        <taxon>Chlamydomonadales</taxon>
        <taxon>Chlamydomonadaceae</taxon>
        <taxon>Chlamydomonas</taxon>
    </lineage>
</organism>
<gene>
    <name evidence="10" type="ORF">HXX76_001525</name>
</gene>
<keyword evidence="5 8" id="KW-0811">Translocation</keyword>
<dbReference type="InterPro" id="IPR035427">
    <property type="entry name" value="Tim10-like_dom_sf"/>
</dbReference>
<dbReference type="InterPro" id="IPR050673">
    <property type="entry name" value="Mito_inner_translocase_sub"/>
</dbReference>
<dbReference type="GO" id="GO:0046872">
    <property type="term" value="F:metal ion binding"/>
    <property type="evidence" value="ECO:0007669"/>
    <property type="project" value="UniProtKB-KW"/>
</dbReference>
<evidence type="ECO:0000256" key="1">
    <source>
        <dbReference type="ARBA" id="ARBA00022448"/>
    </source>
</evidence>